<comment type="caution">
    <text evidence="6">The sequence shown here is derived from an EMBL/GenBank/DDBJ whole genome shotgun (WGS) entry which is preliminary data.</text>
</comment>
<dbReference type="GO" id="GO:0016887">
    <property type="term" value="F:ATP hydrolysis activity"/>
    <property type="evidence" value="ECO:0007669"/>
    <property type="project" value="TreeGrafter"/>
</dbReference>
<dbReference type="STRING" id="1618993.UX09_C0009G0013"/>
<dbReference type="EMBL" id="LCKW01000009">
    <property type="protein sequence ID" value="KKU08906.1"/>
    <property type="molecule type" value="Genomic_DNA"/>
</dbReference>
<comment type="similarity">
    <text evidence="1">Belongs to the GSP E family.</text>
</comment>
<feature type="region of interest" description="Disordered" evidence="4">
    <location>
        <begin position="21"/>
        <end position="41"/>
    </location>
</feature>
<gene>
    <name evidence="6" type="ORF">UX09_C0009G0013</name>
</gene>
<evidence type="ECO:0000313" key="6">
    <source>
        <dbReference type="EMBL" id="KKU08906.1"/>
    </source>
</evidence>
<evidence type="ECO:0000256" key="3">
    <source>
        <dbReference type="ARBA" id="ARBA00022840"/>
    </source>
</evidence>
<organism evidence="6 7">
    <name type="scientific">Candidatus Uhrbacteria bacterium GW2011_GWE2_45_35</name>
    <dbReference type="NCBI Taxonomy" id="1618993"/>
    <lineage>
        <taxon>Bacteria</taxon>
        <taxon>Candidatus Uhriibacteriota</taxon>
    </lineage>
</organism>
<evidence type="ECO:0000256" key="1">
    <source>
        <dbReference type="ARBA" id="ARBA00006611"/>
    </source>
</evidence>
<evidence type="ECO:0000259" key="5">
    <source>
        <dbReference type="PROSITE" id="PS00662"/>
    </source>
</evidence>
<proteinExistence type="inferred from homology"/>
<dbReference type="InterPro" id="IPR001482">
    <property type="entry name" value="T2SS/T4SS_dom"/>
</dbReference>
<dbReference type="Proteomes" id="UP000034354">
    <property type="component" value="Unassembled WGS sequence"/>
</dbReference>
<reference evidence="6 7" key="1">
    <citation type="journal article" date="2015" name="Nature">
        <title>rRNA introns, odd ribosomes, and small enigmatic genomes across a large radiation of phyla.</title>
        <authorList>
            <person name="Brown C.T."/>
            <person name="Hug L.A."/>
            <person name="Thomas B.C."/>
            <person name="Sharon I."/>
            <person name="Castelle C.J."/>
            <person name="Singh A."/>
            <person name="Wilkins M.J."/>
            <person name="Williams K.H."/>
            <person name="Banfield J.F."/>
        </authorList>
    </citation>
    <scope>NUCLEOTIDE SEQUENCE [LARGE SCALE GENOMIC DNA]</scope>
</reference>
<sequence length="444" mass="49356">MLKKKNPKKINDSLSEINTEETLVKSKTNEPSTKADRKSVEDYIERASSGSGPEALVDLFDQLMVYAHLTRSSDIHLEPWKGHGVARLRIDGILHDEFQLESLVFTQLIARLKIVTKMRTDEHRAPQDGRFKFVSPLSDVDVRVSVIPTAFGEKAVLRLLSSQSHKLTLEQLGLSPQDLQRVERAVRKPWGMILATGPTGSGKTTTVYALLEILNKREVNIVTIEDPVEFEIPGVNQSQVDHVAKLTFATGLRSLLRQDPDVIMVGEIRDHETAKIAVDAAMTGHKLLSTLHTNDSATTIPRLIDMGVEPFLVSSTLLCSIAQRLVRRACPECAGKKDFTKKEALAIFNEEVVKEMFGNEESIVVAAVKGCDKCAQTGYRGRIGIYEVLENSPAIEEKIVRRASSSEIEDQAKKEGMTSIAQDGVRKILSFETTVEELIRVMQE</sequence>
<dbReference type="SUPFAM" id="SSF52540">
    <property type="entry name" value="P-loop containing nucleoside triphosphate hydrolases"/>
    <property type="match status" value="1"/>
</dbReference>
<dbReference type="CDD" id="cd01129">
    <property type="entry name" value="PulE-GspE-like"/>
    <property type="match status" value="1"/>
</dbReference>
<evidence type="ECO:0000313" key="7">
    <source>
        <dbReference type="Proteomes" id="UP000034354"/>
    </source>
</evidence>
<protein>
    <submittedName>
        <fullName evidence="6">Type II secretion system protein E</fullName>
    </submittedName>
</protein>
<evidence type="ECO:0000256" key="4">
    <source>
        <dbReference type="SAM" id="MobiDB-lite"/>
    </source>
</evidence>
<dbReference type="SMART" id="SM00382">
    <property type="entry name" value="AAA"/>
    <property type="match status" value="1"/>
</dbReference>
<dbReference type="Gene3D" id="3.30.450.90">
    <property type="match status" value="1"/>
</dbReference>
<dbReference type="GO" id="GO:0005524">
    <property type="term" value="F:ATP binding"/>
    <property type="evidence" value="ECO:0007669"/>
    <property type="project" value="UniProtKB-KW"/>
</dbReference>
<dbReference type="PANTHER" id="PTHR30258">
    <property type="entry name" value="TYPE II SECRETION SYSTEM PROTEIN GSPE-RELATED"/>
    <property type="match status" value="1"/>
</dbReference>
<dbReference type="PANTHER" id="PTHR30258:SF3">
    <property type="entry name" value="SLL1921 PROTEIN"/>
    <property type="match status" value="1"/>
</dbReference>
<dbReference type="InterPro" id="IPR003593">
    <property type="entry name" value="AAA+_ATPase"/>
</dbReference>
<dbReference type="Gene3D" id="3.40.50.300">
    <property type="entry name" value="P-loop containing nucleotide triphosphate hydrolases"/>
    <property type="match status" value="1"/>
</dbReference>
<dbReference type="FunFam" id="3.40.50.300:FF:000398">
    <property type="entry name" value="Type IV pilus assembly ATPase PilB"/>
    <property type="match status" value="1"/>
</dbReference>
<accession>A0A0G1MKL6</accession>
<keyword evidence="2" id="KW-0547">Nucleotide-binding</keyword>
<evidence type="ECO:0000256" key="2">
    <source>
        <dbReference type="ARBA" id="ARBA00022741"/>
    </source>
</evidence>
<dbReference type="Pfam" id="PF00437">
    <property type="entry name" value="T2SSE"/>
    <property type="match status" value="1"/>
</dbReference>
<dbReference type="PROSITE" id="PS00662">
    <property type="entry name" value="T2SP_E"/>
    <property type="match status" value="1"/>
</dbReference>
<dbReference type="AlphaFoldDB" id="A0A0G1MKL6"/>
<dbReference type="PATRIC" id="fig|1618993.3.peg.231"/>
<feature type="domain" description="Bacterial type II secretion system protein E" evidence="5">
    <location>
        <begin position="256"/>
        <end position="270"/>
    </location>
</feature>
<keyword evidence="3" id="KW-0067">ATP-binding</keyword>
<dbReference type="GO" id="GO:0005886">
    <property type="term" value="C:plasma membrane"/>
    <property type="evidence" value="ECO:0007669"/>
    <property type="project" value="TreeGrafter"/>
</dbReference>
<dbReference type="InterPro" id="IPR027417">
    <property type="entry name" value="P-loop_NTPase"/>
</dbReference>
<name>A0A0G1MKL6_9BACT</name>
<feature type="compositionally biased region" description="Basic and acidic residues" evidence="4">
    <location>
        <begin position="22"/>
        <end position="41"/>
    </location>
</feature>